<dbReference type="InterPro" id="IPR003680">
    <property type="entry name" value="Flavodoxin_fold"/>
</dbReference>
<dbReference type="Gene3D" id="3.40.50.360">
    <property type="match status" value="1"/>
</dbReference>
<dbReference type="PANTHER" id="PTHR43741">
    <property type="entry name" value="FMN-DEPENDENT NADH-AZOREDUCTASE 1"/>
    <property type="match status" value="1"/>
</dbReference>
<dbReference type="PANTHER" id="PTHR43741:SF2">
    <property type="entry name" value="FMN-DEPENDENT NADH:QUINONE OXIDOREDUCTASE"/>
    <property type="match status" value="1"/>
</dbReference>
<evidence type="ECO:0000313" key="2">
    <source>
        <dbReference type="EMBL" id="GAA4802324.1"/>
    </source>
</evidence>
<dbReference type="InterPro" id="IPR050104">
    <property type="entry name" value="FMN-dep_NADH:Q_OxRdtase_AzoR1"/>
</dbReference>
<sequence length="117" mass="13257">MNNVLVINASARKERSLSRYMTNVFVEVGQEHIPHITEKWIAAAFKLVERRTAEDIEALSISDQLITELKDADILVLGTPMYNWSVPSALKAYIDQVLRVNYAVQKIGLVFSYFGVN</sequence>
<dbReference type="RefSeq" id="WP_345233578.1">
    <property type="nucleotide sequence ID" value="NZ_BAABIQ010000042.1"/>
</dbReference>
<feature type="domain" description="Flavodoxin-like fold" evidence="1">
    <location>
        <begin position="3"/>
        <end position="104"/>
    </location>
</feature>
<name>A0ABP9C351_9SPHI</name>
<dbReference type="Proteomes" id="UP001501411">
    <property type="component" value="Unassembled WGS sequence"/>
</dbReference>
<evidence type="ECO:0000313" key="3">
    <source>
        <dbReference type="Proteomes" id="UP001501411"/>
    </source>
</evidence>
<comment type="caution">
    <text evidence="2">The sequence shown here is derived from an EMBL/GenBank/DDBJ whole genome shotgun (WGS) entry which is preliminary data.</text>
</comment>
<organism evidence="2 3">
    <name type="scientific">Olivibacter ginsenosidimutans</name>
    <dbReference type="NCBI Taxonomy" id="1176537"/>
    <lineage>
        <taxon>Bacteria</taxon>
        <taxon>Pseudomonadati</taxon>
        <taxon>Bacteroidota</taxon>
        <taxon>Sphingobacteriia</taxon>
        <taxon>Sphingobacteriales</taxon>
        <taxon>Sphingobacteriaceae</taxon>
        <taxon>Olivibacter</taxon>
    </lineage>
</organism>
<dbReference type="Pfam" id="PF02525">
    <property type="entry name" value="Flavodoxin_2"/>
    <property type="match status" value="1"/>
</dbReference>
<accession>A0ABP9C351</accession>
<reference evidence="3" key="1">
    <citation type="journal article" date="2019" name="Int. J. Syst. Evol. Microbiol.">
        <title>The Global Catalogue of Microorganisms (GCM) 10K type strain sequencing project: providing services to taxonomists for standard genome sequencing and annotation.</title>
        <authorList>
            <consortium name="The Broad Institute Genomics Platform"/>
            <consortium name="The Broad Institute Genome Sequencing Center for Infectious Disease"/>
            <person name="Wu L."/>
            <person name="Ma J."/>
        </authorList>
    </citation>
    <scope>NUCLEOTIDE SEQUENCE [LARGE SCALE GENOMIC DNA]</scope>
    <source>
        <strain evidence="3">JCM 18200</strain>
    </source>
</reference>
<protein>
    <recommendedName>
        <fullName evidence="1">Flavodoxin-like fold domain-containing protein</fullName>
    </recommendedName>
</protein>
<dbReference type="SUPFAM" id="SSF52218">
    <property type="entry name" value="Flavoproteins"/>
    <property type="match status" value="1"/>
</dbReference>
<keyword evidence="3" id="KW-1185">Reference proteome</keyword>
<evidence type="ECO:0000259" key="1">
    <source>
        <dbReference type="Pfam" id="PF02525"/>
    </source>
</evidence>
<gene>
    <name evidence="2" type="ORF">GCM10023231_34110</name>
</gene>
<dbReference type="EMBL" id="BAABIQ010000042">
    <property type="protein sequence ID" value="GAA4802324.1"/>
    <property type="molecule type" value="Genomic_DNA"/>
</dbReference>
<proteinExistence type="predicted"/>
<dbReference type="InterPro" id="IPR029039">
    <property type="entry name" value="Flavoprotein-like_sf"/>
</dbReference>